<feature type="transmembrane region" description="Helical" evidence="1">
    <location>
        <begin position="31"/>
        <end position="61"/>
    </location>
</feature>
<evidence type="ECO:0000313" key="2">
    <source>
        <dbReference type="EMBL" id="MEJ5217486.1"/>
    </source>
</evidence>
<organism evidence="2 3">
    <name type="scientific">Cognatishimia coralii</name>
    <dbReference type="NCBI Taxonomy" id="3083254"/>
    <lineage>
        <taxon>Bacteria</taxon>
        <taxon>Pseudomonadati</taxon>
        <taxon>Pseudomonadota</taxon>
        <taxon>Alphaproteobacteria</taxon>
        <taxon>Rhodobacterales</taxon>
        <taxon>Paracoccaceae</taxon>
        <taxon>Cognatishimia</taxon>
    </lineage>
</organism>
<comment type="caution">
    <text evidence="2">The sequence shown here is derived from an EMBL/GenBank/DDBJ whole genome shotgun (WGS) entry which is preliminary data.</text>
</comment>
<keyword evidence="1" id="KW-0812">Transmembrane</keyword>
<proteinExistence type="predicted"/>
<accession>A0ABU8QDN5</accession>
<dbReference type="Proteomes" id="UP001368270">
    <property type="component" value="Unassembled WGS sequence"/>
</dbReference>
<keyword evidence="1" id="KW-1133">Transmembrane helix</keyword>
<evidence type="ECO:0000313" key="3">
    <source>
        <dbReference type="Proteomes" id="UP001368270"/>
    </source>
</evidence>
<evidence type="ECO:0000256" key="1">
    <source>
        <dbReference type="SAM" id="Phobius"/>
    </source>
</evidence>
<sequence>MSRCSGWNEGSMQVAACSPDWGWLAEMANSLYAFVLVASFMGGIPILIYLIIVLILSWILARVIIRKPTH</sequence>
<keyword evidence="3" id="KW-1185">Reference proteome</keyword>
<dbReference type="EMBL" id="JBBGAZ010000001">
    <property type="protein sequence ID" value="MEJ5217486.1"/>
    <property type="molecule type" value="Genomic_DNA"/>
</dbReference>
<keyword evidence="1" id="KW-0472">Membrane</keyword>
<dbReference type="RefSeq" id="WP_339402475.1">
    <property type="nucleotide sequence ID" value="NZ_JBBGAZ010000001.1"/>
</dbReference>
<protein>
    <submittedName>
        <fullName evidence="2">Uncharacterized protein</fullName>
    </submittedName>
</protein>
<name>A0ABU8QDN5_9RHOB</name>
<reference evidence="2 3" key="1">
    <citation type="submission" date="2024-03" db="EMBL/GenBank/DDBJ databases">
        <title>Cognatishimia coralii sp. nov., a marine bacterium isolated from coral surrounding seawater.</title>
        <authorList>
            <person name="Liu X."/>
            <person name="Liu S."/>
            <person name="Sun H."/>
            <person name="Zhang Y."/>
        </authorList>
    </citation>
    <scope>NUCLEOTIDE SEQUENCE [LARGE SCALE GENOMIC DNA]</scope>
    <source>
        <strain evidence="2 3">D5M38</strain>
    </source>
</reference>
<gene>
    <name evidence="2" type="ORF">WG622_04490</name>
</gene>